<dbReference type="InterPro" id="IPR037883">
    <property type="entry name" value="Knr4/Smi1-like_sf"/>
</dbReference>
<accession>A0A157NXA2</accession>
<dbReference type="Proteomes" id="UP000077037">
    <property type="component" value="Unassembled WGS sequence"/>
</dbReference>
<proteinExistence type="predicted"/>
<dbReference type="AlphaFoldDB" id="A0A157NXA2"/>
<dbReference type="Gene3D" id="3.40.1580.10">
    <property type="entry name" value="SMI1/KNR4-like"/>
    <property type="match status" value="1"/>
</dbReference>
<dbReference type="SUPFAM" id="SSF160631">
    <property type="entry name" value="SMI1/KNR4-like"/>
    <property type="match status" value="1"/>
</dbReference>
<dbReference type="Pfam" id="PF09346">
    <property type="entry name" value="SMI1_KNR4"/>
    <property type="match status" value="1"/>
</dbReference>
<dbReference type="EMBL" id="FKBS01000014">
    <property type="protein sequence ID" value="SAI25841.1"/>
    <property type="molecule type" value="Genomic_DNA"/>
</dbReference>
<gene>
    <name evidence="2" type="ORF">SAMEA1982600_02034</name>
</gene>
<reference evidence="2 3" key="1">
    <citation type="submission" date="2016-03" db="EMBL/GenBank/DDBJ databases">
        <authorList>
            <consortium name="Pathogen Informatics"/>
        </authorList>
    </citation>
    <scope>NUCLEOTIDE SEQUENCE [LARGE SCALE GENOMIC DNA]</scope>
    <source>
        <strain evidence="2 3">NCTC13364</strain>
    </source>
</reference>
<protein>
    <recommendedName>
        <fullName evidence="1">Knr4/Smi1-like domain-containing protein</fullName>
    </recommendedName>
</protein>
<feature type="domain" description="Knr4/Smi1-like" evidence="1">
    <location>
        <begin position="31"/>
        <end position="139"/>
    </location>
</feature>
<dbReference type="InterPro" id="IPR018958">
    <property type="entry name" value="Knr4/Smi1-like_dom"/>
</dbReference>
<evidence type="ECO:0000259" key="1">
    <source>
        <dbReference type="Pfam" id="PF09346"/>
    </source>
</evidence>
<name>A0A157NXA2_9BORD</name>
<evidence type="ECO:0000313" key="3">
    <source>
        <dbReference type="Proteomes" id="UP000077037"/>
    </source>
</evidence>
<organism evidence="2 3">
    <name type="scientific">Bordetella ansorpii</name>
    <dbReference type="NCBI Taxonomy" id="288768"/>
    <lineage>
        <taxon>Bacteria</taxon>
        <taxon>Pseudomonadati</taxon>
        <taxon>Pseudomonadota</taxon>
        <taxon>Betaproteobacteria</taxon>
        <taxon>Burkholderiales</taxon>
        <taxon>Alcaligenaceae</taxon>
        <taxon>Bordetella</taxon>
    </lineage>
</organism>
<evidence type="ECO:0000313" key="2">
    <source>
        <dbReference type="EMBL" id="SAI25841.1"/>
    </source>
</evidence>
<dbReference type="RefSeq" id="WP_235816838.1">
    <property type="nucleotide sequence ID" value="NZ_FKBS01000014.1"/>
</dbReference>
<sequence>MTPMLSPQVTRHLATQPGDIHRTHRHEAEAALHRLGVGLDTPFAHFYLAYQGGFISPRPVDELMDIAGPYDPTILSCLDYVRDRYGLPAQYLPLTSDQSEGMYLYNAADGAVYDMDFHNLSDLLAGRLMPRWPGFDEFLIWYFELGESPSGPGMGSV</sequence>